<evidence type="ECO:0000256" key="1">
    <source>
        <dbReference type="SAM" id="MobiDB-lite"/>
    </source>
</evidence>
<accession>A0A7Z0J8H8</accession>
<dbReference type="EMBL" id="JACCFS010000001">
    <property type="protein sequence ID" value="NYJ33001.1"/>
    <property type="molecule type" value="Genomic_DNA"/>
</dbReference>
<gene>
    <name evidence="2" type="ORF">HNR10_000882</name>
</gene>
<evidence type="ECO:0000313" key="3">
    <source>
        <dbReference type="Proteomes" id="UP000572051"/>
    </source>
</evidence>
<name>A0A7Z0J8H8_9ACTN</name>
<proteinExistence type="predicted"/>
<keyword evidence="3" id="KW-1185">Reference proteome</keyword>
<organism evidence="2 3">
    <name type="scientific">Nocardiopsis aegyptia</name>
    <dbReference type="NCBI Taxonomy" id="220378"/>
    <lineage>
        <taxon>Bacteria</taxon>
        <taxon>Bacillati</taxon>
        <taxon>Actinomycetota</taxon>
        <taxon>Actinomycetes</taxon>
        <taxon>Streptosporangiales</taxon>
        <taxon>Nocardiopsidaceae</taxon>
        <taxon>Nocardiopsis</taxon>
    </lineage>
</organism>
<dbReference type="Proteomes" id="UP000572051">
    <property type="component" value="Unassembled WGS sequence"/>
</dbReference>
<comment type="caution">
    <text evidence="2">The sequence shown here is derived from an EMBL/GenBank/DDBJ whole genome shotgun (WGS) entry which is preliminary data.</text>
</comment>
<feature type="region of interest" description="Disordered" evidence="1">
    <location>
        <begin position="1"/>
        <end position="28"/>
    </location>
</feature>
<dbReference type="AlphaFoldDB" id="A0A7Z0J8H8"/>
<dbReference type="RefSeq" id="WP_179821003.1">
    <property type="nucleotide sequence ID" value="NZ_JACCFS010000001.1"/>
</dbReference>
<reference evidence="2 3" key="1">
    <citation type="submission" date="2020-07" db="EMBL/GenBank/DDBJ databases">
        <title>Sequencing the genomes of 1000 actinobacteria strains.</title>
        <authorList>
            <person name="Klenk H.-P."/>
        </authorList>
    </citation>
    <scope>NUCLEOTIDE SEQUENCE [LARGE SCALE GENOMIC DNA]</scope>
    <source>
        <strain evidence="2 3">DSM 44442</strain>
    </source>
</reference>
<evidence type="ECO:0000313" key="2">
    <source>
        <dbReference type="EMBL" id="NYJ33001.1"/>
    </source>
</evidence>
<sequence>MPRRPPGRLRAETTIPRRPHDPALPQPKIKGLSWRTAEQIAWLEHRSPHLSPAMTHQALLVWRHFVLTHHHRSWVPPDSPGCGVWGCCFKPRHARSILYRVAHDLGGVPGRELRTLLRRLDRLL</sequence>
<protein>
    <submittedName>
        <fullName evidence="2">Uncharacterized protein</fullName>
    </submittedName>
</protein>